<dbReference type="InterPro" id="IPR007844">
    <property type="entry name" value="AsmA"/>
</dbReference>
<proteinExistence type="predicted"/>
<evidence type="ECO:0000259" key="1">
    <source>
        <dbReference type="Pfam" id="PF05170"/>
    </source>
</evidence>
<dbReference type="EMBL" id="FQUU01000005">
    <property type="protein sequence ID" value="SHF02588.1"/>
    <property type="molecule type" value="Genomic_DNA"/>
</dbReference>
<dbReference type="AlphaFoldDB" id="A0A1M4YAD4"/>
<dbReference type="Pfam" id="PF05170">
    <property type="entry name" value="AsmA"/>
    <property type="match status" value="1"/>
</dbReference>
<evidence type="ECO:0000313" key="3">
    <source>
        <dbReference type="Proteomes" id="UP000184048"/>
    </source>
</evidence>
<dbReference type="GO" id="GO:0005886">
    <property type="term" value="C:plasma membrane"/>
    <property type="evidence" value="ECO:0007669"/>
    <property type="project" value="TreeGrafter"/>
</dbReference>
<evidence type="ECO:0000313" key="2">
    <source>
        <dbReference type="EMBL" id="SHF02588.1"/>
    </source>
</evidence>
<dbReference type="InterPro" id="IPR052894">
    <property type="entry name" value="AsmA-related"/>
</dbReference>
<keyword evidence="3" id="KW-1185">Reference proteome</keyword>
<sequence length="1012" mass="110190">MKKVLKYTGIGLLSLLVLAFTLPLLFKGKIVSAVKYGINKNIEAKVDFKDVSLSLFRHFPQLSVSLENIAVTGLGEFAKDTLVSAPSIDASMNIISLFTGKDIKIKGVYFNEPRIHALVNKDGKANWEITKADTSTSASEPSAFRVQLEKYAIKNGYVYYRDESSDMTAEITGLDHEGKGNLDQDLFKLTTSTNAGMASFSYANVPYLVKAKTGIDADFEIDNKKSRYSFSNASIMVNDLKLVADGFMQLDNDSTYSMDIKFDAPSNEFKTILSLIPAIYQNDFAKLKTSGTAGFKGFVKGVYSPTQIPSYDVNLDIKDGFFQYPDLPQPVKNVQVSAHISNPDGITDHTVIDISKAHLEMGTEPFDFRLLVKNPETSRYVDGALKGKINLADFTKIVKLDAGTKLSGSLSADAFARGNVGNLQQIDKTFEAGGFITISNLYYASHDFVHPIQNGNFKIELDNKGGIADATTINITSGHLEVANDPIDFSLKISKPVTAVDFSGTAKGHITLDHINQFVSLQPGTAIKGLMDMDLSFSGSKAAIDKKNYEQINTAGSINVSNVNYTSKEYPAGLQVQNAVLVFSPQHASLQNFSGRFMNTNLTANGMLDNMIVYAMHKGELGGTLNLQADGINLNDWMGTDTSTSTATSLSAPFQVPGKMNITVNATADAVKYDKVTYNNVKGALQVKDETVKLLNVQTQALDGTITFNGSYSTRKHKEKPEISLDYNIKDVDVQKAFFAYNTIQKLMPVGRFLAGKLSSQFSMTGNLKGDMFPDLTSLTGNGNLLLIQGILSKFQPLEKLANMLNIDALKEIPVKDIKSHFEFANGKVLVKPFTIKVKDIDMDVGGMHGFDQSLDYIIAMKVPRKYLGANGNALVNKLAAQASARGIPVTLSDIIDLNVKMQGSITNPVIKTDLKQAAGDVTKELKQQATAFVKQKTDSARQTIKDSLTAVKKQVLEDVKGEVAKQLLGKDSANKPSVEGTKQKATETLKNTFNGLFKKKKAATDTSGKGN</sequence>
<dbReference type="Proteomes" id="UP000184048">
    <property type="component" value="Unassembled WGS sequence"/>
</dbReference>
<dbReference type="PANTHER" id="PTHR30441:SF8">
    <property type="entry name" value="DUF748 DOMAIN-CONTAINING PROTEIN"/>
    <property type="match status" value="1"/>
</dbReference>
<name>A0A1M4YAD4_9BACT</name>
<dbReference type="STRING" id="1121884.SAMN02745131_01652"/>
<feature type="domain" description="AsmA" evidence="1">
    <location>
        <begin position="1"/>
        <end position="281"/>
    </location>
</feature>
<dbReference type="PANTHER" id="PTHR30441">
    <property type="entry name" value="DUF748 DOMAIN-CONTAINING PROTEIN"/>
    <property type="match status" value="1"/>
</dbReference>
<dbReference type="OrthoDB" id="596403at2"/>
<accession>A0A1M4YAD4</accession>
<protein>
    <submittedName>
        <fullName evidence="2">AsmA-like C-terminal region</fullName>
    </submittedName>
</protein>
<organism evidence="2 3">
    <name type="scientific">Flavisolibacter ginsengisoli DSM 18119</name>
    <dbReference type="NCBI Taxonomy" id="1121884"/>
    <lineage>
        <taxon>Bacteria</taxon>
        <taxon>Pseudomonadati</taxon>
        <taxon>Bacteroidota</taxon>
        <taxon>Chitinophagia</taxon>
        <taxon>Chitinophagales</taxon>
        <taxon>Chitinophagaceae</taxon>
        <taxon>Flavisolibacter</taxon>
    </lineage>
</organism>
<gene>
    <name evidence="2" type="ORF">SAMN02745131_01652</name>
</gene>
<dbReference type="GO" id="GO:0090313">
    <property type="term" value="P:regulation of protein targeting to membrane"/>
    <property type="evidence" value="ECO:0007669"/>
    <property type="project" value="TreeGrafter"/>
</dbReference>
<dbReference type="RefSeq" id="WP_072834855.1">
    <property type="nucleotide sequence ID" value="NZ_FQUU01000005.1"/>
</dbReference>
<reference evidence="2 3" key="1">
    <citation type="submission" date="2016-11" db="EMBL/GenBank/DDBJ databases">
        <authorList>
            <person name="Jaros S."/>
            <person name="Januszkiewicz K."/>
            <person name="Wedrychowicz H."/>
        </authorList>
    </citation>
    <scope>NUCLEOTIDE SEQUENCE [LARGE SCALE GENOMIC DNA]</scope>
    <source>
        <strain evidence="2 3">DSM 18119</strain>
    </source>
</reference>